<feature type="chain" id="PRO_5013790295" description="Dickkopf N-terminal cysteine-rich domain-containing protein" evidence="1">
    <location>
        <begin position="18"/>
        <end position="203"/>
    </location>
</feature>
<evidence type="ECO:0008006" key="4">
    <source>
        <dbReference type="Google" id="ProtNLM"/>
    </source>
</evidence>
<proteinExistence type="predicted"/>
<keyword evidence="1" id="KW-0732">Signal</keyword>
<protein>
    <recommendedName>
        <fullName evidence="4">Dickkopf N-terminal cysteine-rich domain-containing protein</fullName>
    </recommendedName>
</protein>
<dbReference type="OrthoDB" id="3650646at2759"/>
<evidence type="ECO:0000313" key="2">
    <source>
        <dbReference type="EMBL" id="CZT15742.1"/>
    </source>
</evidence>
<dbReference type="GeneID" id="35596814"/>
<sequence length="203" mass="21234">MRFSIFALATTAVLVSAAAPNNSIPLGKECTTDAECFGNSECYGQTKDTIPVCGNFNAGCKSNADCAYNSCDNGLCSGYIAPHSIALGETCASDEQCKGNSTCYGQTKDTIPSCGNFNAECTSDADCAYNTCQAGLCNGFLAPHSYQLGETCVLDEQCVGDSTCYGQTKDTIKQCGNFNAKCSKDADCAYNTCENGLCSGYRG</sequence>
<dbReference type="Proteomes" id="UP000225277">
    <property type="component" value="Unassembled WGS sequence"/>
</dbReference>
<accession>A0A2D3ULY6</accession>
<feature type="signal peptide" evidence="1">
    <location>
        <begin position="1"/>
        <end position="17"/>
    </location>
</feature>
<gene>
    <name evidence="2" type="ORF">RCC_01576</name>
</gene>
<name>A0A2D3ULY6_9PEZI</name>
<dbReference type="RefSeq" id="XP_023622638.1">
    <property type="nucleotide sequence ID" value="XM_023766870.1"/>
</dbReference>
<evidence type="ECO:0000313" key="3">
    <source>
        <dbReference type="Proteomes" id="UP000225277"/>
    </source>
</evidence>
<dbReference type="AlphaFoldDB" id="A0A2D3ULY6"/>
<organism evidence="2 3">
    <name type="scientific">Ramularia collo-cygni</name>
    <dbReference type="NCBI Taxonomy" id="112498"/>
    <lineage>
        <taxon>Eukaryota</taxon>
        <taxon>Fungi</taxon>
        <taxon>Dikarya</taxon>
        <taxon>Ascomycota</taxon>
        <taxon>Pezizomycotina</taxon>
        <taxon>Dothideomycetes</taxon>
        <taxon>Dothideomycetidae</taxon>
        <taxon>Mycosphaerellales</taxon>
        <taxon>Mycosphaerellaceae</taxon>
        <taxon>Ramularia</taxon>
    </lineage>
</organism>
<dbReference type="EMBL" id="FJUY01000002">
    <property type="protein sequence ID" value="CZT15742.1"/>
    <property type="molecule type" value="Genomic_DNA"/>
</dbReference>
<evidence type="ECO:0000256" key="1">
    <source>
        <dbReference type="SAM" id="SignalP"/>
    </source>
</evidence>
<reference evidence="2 3" key="1">
    <citation type="submission" date="2016-03" db="EMBL/GenBank/DDBJ databases">
        <authorList>
            <person name="Ploux O."/>
        </authorList>
    </citation>
    <scope>NUCLEOTIDE SEQUENCE [LARGE SCALE GENOMIC DNA]</scope>
    <source>
        <strain evidence="2 3">URUG2</strain>
    </source>
</reference>
<keyword evidence="3" id="KW-1185">Reference proteome</keyword>